<dbReference type="PROSITE" id="PS50846">
    <property type="entry name" value="HMA_2"/>
    <property type="match status" value="1"/>
</dbReference>
<feature type="domain" description="HMA" evidence="2">
    <location>
        <begin position="25"/>
        <end position="92"/>
    </location>
</feature>
<keyword evidence="4" id="KW-1185">Reference proteome</keyword>
<gene>
    <name evidence="3" type="ordered locus">SNE_A02510</name>
</gene>
<dbReference type="OrthoDB" id="5513217at2"/>
<dbReference type="HOGENOM" id="CLU_1609680_0_0_0"/>
<protein>
    <recommendedName>
        <fullName evidence="2">HMA domain-containing protein</fullName>
    </recommendedName>
</protein>
<dbReference type="RefSeq" id="WP_013942595.1">
    <property type="nucleotide sequence ID" value="NC_015713.1"/>
</dbReference>
<dbReference type="InterPro" id="IPR006121">
    <property type="entry name" value="HMA_dom"/>
</dbReference>
<feature type="signal peptide" evidence="1">
    <location>
        <begin position="1"/>
        <end position="22"/>
    </location>
</feature>
<dbReference type="GO" id="GO:0046872">
    <property type="term" value="F:metal ion binding"/>
    <property type="evidence" value="ECO:0007669"/>
    <property type="project" value="InterPro"/>
</dbReference>
<sequence length="165" mass="17879">MTRFWKNLVLMVGFLLPTFTFAQVEELVVVVDGMYCPFCTQPTLKVVRKVDMVEDASMDMEAGTMTLHIKPDAPFKPESVVNAIGKSSYVYRSMLVTATGTIGSSGAGKTLNVPENNVTFILQDSDEMTFAAKKALDAASGKVQVTGYWEPSSAGPVLKVVNVKS</sequence>
<accession>F8L5Y4</accession>
<reference key="1">
    <citation type="journal article" date="2011" name="Mol. Biol. Evol.">
        <title>Unity in variety -- the pan-genome of the Chlamydiae.</title>
        <authorList>
            <person name="Collingro A."/>
            <person name="Tischler P."/>
            <person name="Weinmaier T."/>
            <person name="Penz T."/>
            <person name="Heinz E."/>
            <person name="Brunham R.C."/>
            <person name="Read T.D."/>
            <person name="Bavoil P.M."/>
            <person name="Sachse K."/>
            <person name="Kahane S."/>
            <person name="Friedman M.G."/>
            <person name="Rattei T."/>
            <person name="Myers G.S.A."/>
            <person name="Horn M."/>
        </authorList>
    </citation>
    <scope>NUCLEOTIDE SEQUENCE</scope>
    <source>
        <strain>Z</strain>
    </source>
</reference>
<evidence type="ECO:0000313" key="3">
    <source>
        <dbReference type="EMBL" id="CCB88128.1"/>
    </source>
</evidence>
<reference evidence="3 4" key="2">
    <citation type="journal article" date="2011" name="Mol. Biol. Evol.">
        <title>Unity in variety--the pan-genome of the Chlamydiae.</title>
        <authorList>
            <person name="Collingro A."/>
            <person name="Tischler P."/>
            <person name="Weinmaier T."/>
            <person name="Penz T."/>
            <person name="Heinz E."/>
            <person name="Brunham R.C."/>
            <person name="Read T.D."/>
            <person name="Bavoil P.M."/>
            <person name="Sachse K."/>
            <person name="Kahane S."/>
            <person name="Friedman M.G."/>
            <person name="Rattei T."/>
            <person name="Myers G.S."/>
            <person name="Horn M."/>
        </authorList>
    </citation>
    <scope>NUCLEOTIDE SEQUENCE [LARGE SCALE GENOMIC DNA]</scope>
    <source>
        <strain evidence="4">ATCC VR-1471 / Z</strain>
    </source>
</reference>
<dbReference type="Gene3D" id="3.30.70.100">
    <property type="match status" value="1"/>
</dbReference>
<dbReference type="EMBL" id="FR872582">
    <property type="protein sequence ID" value="CCB88128.1"/>
    <property type="molecule type" value="Genomic_DNA"/>
</dbReference>
<proteinExistence type="predicted"/>
<keyword evidence="1" id="KW-0732">Signal</keyword>
<dbReference type="Proteomes" id="UP000000496">
    <property type="component" value="Chromosome gsn.131"/>
</dbReference>
<name>F8L5Y4_SIMNZ</name>
<feature type="chain" id="PRO_5003379283" description="HMA domain-containing protein" evidence="1">
    <location>
        <begin position="23"/>
        <end position="165"/>
    </location>
</feature>
<organism evidence="3 4">
    <name type="scientific">Simkania negevensis (strain ATCC VR-1471 / DSM 27360 / Z)</name>
    <dbReference type="NCBI Taxonomy" id="331113"/>
    <lineage>
        <taxon>Bacteria</taxon>
        <taxon>Pseudomonadati</taxon>
        <taxon>Chlamydiota</taxon>
        <taxon>Chlamydiia</taxon>
        <taxon>Parachlamydiales</taxon>
        <taxon>Simkaniaceae</taxon>
        <taxon>Simkania</taxon>
    </lineage>
</organism>
<dbReference type="Pfam" id="PF00403">
    <property type="entry name" value="HMA"/>
    <property type="match status" value="1"/>
</dbReference>
<dbReference type="InterPro" id="IPR036163">
    <property type="entry name" value="HMA_dom_sf"/>
</dbReference>
<evidence type="ECO:0000259" key="2">
    <source>
        <dbReference type="PROSITE" id="PS50846"/>
    </source>
</evidence>
<dbReference type="KEGG" id="sng:SNE_A02510"/>
<dbReference type="STRING" id="331113.SNE_A02510"/>
<dbReference type="eggNOG" id="COG2608">
    <property type="taxonomic scope" value="Bacteria"/>
</dbReference>
<evidence type="ECO:0000313" key="4">
    <source>
        <dbReference type="Proteomes" id="UP000000496"/>
    </source>
</evidence>
<evidence type="ECO:0000256" key="1">
    <source>
        <dbReference type="SAM" id="SignalP"/>
    </source>
</evidence>
<dbReference type="SUPFAM" id="SSF55008">
    <property type="entry name" value="HMA, heavy metal-associated domain"/>
    <property type="match status" value="1"/>
</dbReference>
<dbReference type="AlphaFoldDB" id="F8L5Y4"/>